<dbReference type="PANTHER" id="PTHR43877:SF2">
    <property type="entry name" value="AMINOALKYLPHOSPHONATE N-ACETYLTRANSFERASE-RELATED"/>
    <property type="match status" value="1"/>
</dbReference>
<accession>A0A8J3KVF2</accession>
<feature type="domain" description="N-acetyltransferase" evidence="3">
    <location>
        <begin position="161"/>
        <end position="309"/>
    </location>
</feature>
<proteinExistence type="predicted"/>
<dbReference type="Proteomes" id="UP000630887">
    <property type="component" value="Unassembled WGS sequence"/>
</dbReference>
<dbReference type="Pfam" id="PF00583">
    <property type="entry name" value="Acetyltransf_1"/>
    <property type="match status" value="1"/>
</dbReference>
<evidence type="ECO:0000256" key="1">
    <source>
        <dbReference type="ARBA" id="ARBA00022679"/>
    </source>
</evidence>
<dbReference type="SUPFAM" id="SSF55729">
    <property type="entry name" value="Acyl-CoA N-acyltransferases (Nat)"/>
    <property type="match status" value="2"/>
</dbReference>
<protein>
    <recommendedName>
        <fullName evidence="3">N-acetyltransferase domain-containing protein</fullName>
    </recommendedName>
</protein>
<evidence type="ECO:0000313" key="5">
    <source>
        <dbReference type="Proteomes" id="UP000630887"/>
    </source>
</evidence>
<dbReference type="RefSeq" id="WP_239167462.1">
    <property type="nucleotide sequence ID" value="NZ_BAAALC010000017.1"/>
</dbReference>
<dbReference type="Gene3D" id="3.40.630.30">
    <property type="match status" value="1"/>
</dbReference>
<dbReference type="InterPro" id="IPR050832">
    <property type="entry name" value="Bact_Acetyltransf"/>
</dbReference>
<keyword evidence="5" id="KW-1185">Reference proteome</keyword>
<evidence type="ECO:0000259" key="3">
    <source>
        <dbReference type="PROSITE" id="PS51186"/>
    </source>
</evidence>
<dbReference type="PANTHER" id="PTHR43877">
    <property type="entry name" value="AMINOALKYLPHOSPHONATE N-ACETYLTRANSFERASE-RELATED-RELATED"/>
    <property type="match status" value="1"/>
</dbReference>
<dbReference type="EMBL" id="BONI01000028">
    <property type="protein sequence ID" value="GIG06913.1"/>
    <property type="molecule type" value="Genomic_DNA"/>
</dbReference>
<dbReference type="CDD" id="cd04301">
    <property type="entry name" value="NAT_SF"/>
    <property type="match status" value="1"/>
</dbReference>
<comment type="caution">
    <text evidence="4">The sequence shown here is derived from an EMBL/GenBank/DDBJ whole genome shotgun (WGS) entry which is preliminary data.</text>
</comment>
<reference evidence="4 5" key="1">
    <citation type="submission" date="2021-01" db="EMBL/GenBank/DDBJ databases">
        <title>Whole genome shotgun sequence of Catellatospora coxensis NBRC 107359.</title>
        <authorList>
            <person name="Komaki H."/>
            <person name="Tamura T."/>
        </authorList>
    </citation>
    <scope>NUCLEOTIDE SEQUENCE [LARGE SCALE GENOMIC DNA]</scope>
    <source>
        <strain evidence="4 5">NBRC 107359</strain>
    </source>
</reference>
<gene>
    <name evidence="4" type="ORF">Cco03nite_36130</name>
</gene>
<organism evidence="4 5">
    <name type="scientific">Catellatospora coxensis</name>
    <dbReference type="NCBI Taxonomy" id="310354"/>
    <lineage>
        <taxon>Bacteria</taxon>
        <taxon>Bacillati</taxon>
        <taxon>Actinomycetota</taxon>
        <taxon>Actinomycetes</taxon>
        <taxon>Micromonosporales</taxon>
        <taxon>Micromonosporaceae</taxon>
        <taxon>Catellatospora</taxon>
    </lineage>
</organism>
<dbReference type="GO" id="GO:0016747">
    <property type="term" value="F:acyltransferase activity, transferring groups other than amino-acyl groups"/>
    <property type="evidence" value="ECO:0007669"/>
    <property type="project" value="InterPro"/>
</dbReference>
<dbReference type="PROSITE" id="PS51186">
    <property type="entry name" value="GNAT"/>
    <property type="match status" value="1"/>
</dbReference>
<sequence length="309" mass="33745">MTTELPEGWSFRTTRDEDAGDLLALVHASDMTAVGFADFAPEDVAEALAGPYSTVAVTAAGAIAGWGYLENPGEAPRDFLEVYVHPEGGRPAMRPLLARMLAETERRARERGGEGTVRAGAIPVETYWIESLTGAGFEFVKQYARMQLDLPAPALDPVPGVTVRPVAEADLPEFFEVLDTAFRDTPDYQPTGYDRWRERFLDGHRVRLDEWFVAEVDGVMAGILQSSEQSEAVNEGWVKHLAVRAEFRKRGVGRALLAAAFARYLANGRVSAGLGVDLANPTEAIRLYTGVGMRAAYQANIYERPALPG</sequence>
<dbReference type="AlphaFoldDB" id="A0A8J3KVF2"/>
<keyword evidence="1" id="KW-0808">Transferase</keyword>
<keyword evidence="2" id="KW-0012">Acyltransferase</keyword>
<dbReference type="InterPro" id="IPR000182">
    <property type="entry name" value="GNAT_dom"/>
</dbReference>
<name>A0A8J3KVF2_9ACTN</name>
<evidence type="ECO:0000256" key="2">
    <source>
        <dbReference type="ARBA" id="ARBA00023315"/>
    </source>
</evidence>
<dbReference type="InterPro" id="IPR016181">
    <property type="entry name" value="Acyl_CoA_acyltransferase"/>
</dbReference>
<evidence type="ECO:0000313" key="4">
    <source>
        <dbReference type="EMBL" id="GIG06913.1"/>
    </source>
</evidence>